<keyword evidence="3" id="KW-1185">Reference proteome</keyword>
<name>A0A286GQ18_9BACT</name>
<dbReference type="OrthoDB" id="4762429at2"/>
<protein>
    <submittedName>
        <fullName evidence="2">P63C domain-containing protein</fullName>
    </submittedName>
</protein>
<dbReference type="InterPro" id="IPR018874">
    <property type="entry name" value="Phage_Mx8_p63_C"/>
</dbReference>
<sequence length="299" mass="34218">MSQTGKITHEGELDLNGIMLPCYVLEDGTRVLSSRGMQNSLKLVDVTTVSDTAKLTGAALTRFMGTKWFKSLIVNTNKLEHFKPIGCYKGNQRINGYEAVMLADFCDVMLDARNNGLIEKERQAVVAAQCEILIRAFAKVGIIALVDEATGYQYTREKNELQKILKAYVSEEILNWQKTFHDSFYREIFRLRKWNFTANDIKQRPSIVGKYTNQFVYEMLPPGVLQKLKQVTPKNANGNYIYKFHQSLTPETGREHLRNHLISVTTIMSIARNWQEFLDLFARKFGQTAIDFDDPVDGK</sequence>
<gene>
    <name evidence="2" type="ORF">SAMN06269250_5866</name>
</gene>
<dbReference type="AlphaFoldDB" id="A0A286GQ18"/>
<dbReference type="Proteomes" id="UP000219452">
    <property type="component" value="Unassembled WGS sequence"/>
</dbReference>
<dbReference type="EMBL" id="OCNH01000007">
    <property type="protein sequence ID" value="SOD97635.1"/>
    <property type="molecule type" value="Genomic_DNA"/>
</dbReference>
<dbReference type="Pfam" id="PF10546">
    <property type="entry name" value="P63C"/>
    <property type="match status" value="1"/>
</dbReference>
<evidence type="ECO:0000259" key="1">
    <source>
        <dbReference type="Pfam" id="PF10546"/>
    </source>
</evidence>
<reference evidence="3" key="1">
    <citation type="submission" date="2017-09" db="EMBL/GenBank/DDBJ databases">
        <authorList>
            <person name="Varghese N."/>
            <person name="Submissions S."/>
        </authorList>
    </citation>
    <scope>NUCLEOTIDE SEQUENCE [LARGE SCALE GENOMIC DNA]</scope>
    <source>
        <strain evidence="3">DSM 29961</strain>
    </source>
</reference>
<evidence type="ECO:0000313" key="2">
    <source>
        <dbReference type="EMBL" id="SOD97635.1"/>
    </source>
</evidence>
<proteinExistence type="predicted"/>
<feature type="domain" description="Bacteriophage Mx8 p63 C-terminal" evidence="1">
    <location>
        <begin position="164"/>
        <end position="257"/>
    </location>
</feature>
<evidence type="ECO:0000313" key="3">
    <source>
        <dbReference type="Proteomes" id="UP000219452"/>
    </source>
</evidence>
<accession>A0A286GQ18</accession>
<organism evidence="2 3">
    <name type="scientific">Spirosoma fluviale</name>
    <dbReference type="NCBI Taxonomy" id="1597977"/>
    <lineage>
        <taxon>Bacteria</taxon>
        <taxon>Pseudomonadati</taxon>
        <taxon>Bacteroidota</taxon>
        <taxon>Cytophagia</taxon>
        <taxon>Cytophagales</taxon>
        <taxon>Cytophagaceae</taxon>
        <taxon>Spirosoma</taxon>
    </lineage>
</organism>